<dbReference type="SUPFAM" id="SSF160631">
    <property type="entry name" value="SMI1/KNR4-like"/>
    <property type="match status" value="1"/>
</dbReference>
<dbReference type="AlphaFoldDB" id="A0A919B978"/>
<keyword evidence="3" id="KW-1185">Reference proteome</keyword>
<dbReference type="Pfam" id="PF09346">
    <property type="entry name" value="SMI1_KNR4"/>
    <property type="match status" value="1"/>
</dbReference>
<dbReference type="Gene3D" id="3.40.1580.10">
    <property type="entry name" value="SMI1/KNR4-like"/>
    <property type="match status" value="1"/>
</dbReference>
<reference evidence="2" key="2">
    <citation type="submission" date="2020-09" db="EMBL/GenBank/DDBJ databases">
        <authorList>
            <person name="Sun Q."/>
            <person name="Ohkuma M."/>
        </authorList>
    </citation>
    <scope>NUCLEOTIDE SEQUENCE</scope>
    <source>
        <strain evidence="2">JCM 4059</strain>
    </source>
</reference>
<dbReference type="Proteomes" id="UP000638313">
    <property type="component" value="Unassembled WGS sequence"/>
</dbReference>
<dbReference type="RefSeq" id="WP_190132935.1">
    <property type="nucleotide sequence ID" value="NZ_BNBD01000020.1"/>
</dbReference>
<dbReference type="InterPro" id="IPR018958">
    <property type="entry name" value="Knr4/Smi1-like_dom"/>
</dbReference>
<comment type="caution">
    <text evidence="2">The sequence shown here is derived from an EMBL/GenBank/DDBJ whole genome shotgun (WGS) entry which is preliminary data.</text>
</comment>
<evidence type="ECO:0000259" key="1">
    <source>
        <dbReference type="SMART" id="SM00860"/>
    </source>
</evidence>
<evidence type="ECO:0000313" key="2">
    <source>
        <dbReference type="EMBL" id="GHF70899.1"/>
    </source>
</evidence>
<accession>A0A919B978</accession>
<dbReference type="EMBL" id="BNBD01000020">
    <property type="protein sequence ID" value="GHF70899.1"/>
    <property type="molecule type" value="Genomic_DNA"/>
</dbReference>
<organism evidence="2 3">
    <name type="scientific">Streptomyces mashuensis</name>
    <dbReference type="NCBI Taxonomy" id="33904"/>
    <lineage>
        <taxon>Bacteria</taxon>
        <taxon>Bacillati</taxon>
        <taxon>Actinomycetota</taxon>
        <taxon>Actinomycetes</taxon>
        <taxon>Kitasatosporales</taxon>
        <taxon>Streptomycetaceae</taxon>
        <taxon>Streptomyces</taxon>
    </lineage>
</organism>
<reference evidence="2" key="1">
    <citation type="journal article" date="2014" name="Int. J. Syst. Evol. Microbiol.">
        <title>Complete genome sequence of Corynebacterium casei LMG S-19264T (=DSM 44701T), isolated from a smear-ripened cheese.</title>
        <authorList>
            <consortium name="US DOE Joint Genome Institute (JGI-PGF)"/>
            <person name="Walter F."/>
            <person name="Albersmeier A."/>
            <person name="Kalinowski J."/>
            <person name="Ruckert C."/>
        </authorList>
    </citation>
    <scope>NUCLEOTIDE SEQUENCE</scope>
    <source>
        <strain evidence="2">JCM 4059</strain>
    </source>
</reference>
<feature type="domain" description="Knr4/Smi1-like" evidence="1">
    <location>
        <begin position="42"/>
        <end position="206"/>
    </location>
</feature>
<gene>
    <name evidence="2" type="ORF">GCM10010218_60290</name>
</gene>
<dbReference type="SMART" id="SM00860">
    <property type="entry name" value="SMI1_KNR4"/>
    <property type="match status" value="1"/>
</dbReference>
<evidence type="ECO:0000313" key="3">
    <source>
        <dbReference type="Proteomes" id="UP000638313"/>
    </source>
</evidence>
<proteinExistence type="predicted"/>
<protein>
    <recommendedName>
        <fullName evidence="1">Knr4/Smi1-like domain-containing protein</fullName>
    </recommendedName>
</protein>
<sequence length="223" mass="24902">MTTIWTGVRERVLALRTAPRMSEVFGAVWLDDHGHRFELLPPLTRDELDELEHELGTRLPDEYRAFLREVAAGGAGPDYGIYPLRPGAESNAARAKNLAVPFRPQEVGALFDEHQYNEPSGDCFTSAEEFSAAYRAWDARDDELREELFTGTLYLSSQGCAYYTVLAVTGPEAGTVWDDVQAAGEGVAPKRHNGAERMTFAQWYLDWLAYAERTAWKEPGPAA</sequence>
<dbReference type="InterPro" id="IPR037883">
    <property type="entry name" value="Knr4/Smi1-like_sf"/>
</dbReference>
<name>A0A919B978_9ACTN</name>